<proteinExistence type="predicted"/>
<dbReference type="RefSeq" id="WP_191163031.1">
    <property type="nucleotide sequence ID" value="NZ_JACWMX010000003.1"/>
</dbReference>
<dbReference type="Proteomes" id="UP000619078">
    <property type="component" value="Unassembled WGS sequence"/>
</dbReference>
<keyword evidence="3" id="KW-1185">Reference proteome</keyword>
<dbReference type="InterPro" id="IPR058592">
    <property type="entry name" value="Gtf3_C"/>
</dbReference>
<comment type="caution">
    <text evidence="2">The sequence shown here is derived from an EMBL/GenBank/DDBJ whole genome shotgun (WGS) entry which is preliminary data.</text>
</comment>
<gene>
    <name evidence="2" type="ORF">IDJ76_09340</name>
</gene>
<name>A0A926NSS4_9SPHI</name>
<dbReference type="EMBL" id="JACWMX010000003">
    <property type="protein sequence ID" value="MBD1393300.1"/>
    <property type="molecule type" value="Genomic_DNA"/>
</dbReference>
<reference evidence="2" key="1">
    <citation type="submission" date="2020-09" db="EMBL/GenBank/DDBJ databases">
        <title>Novel species of Mucilaginibacter isolated from a glacier on the Tibetan Plateau.</title>
        <authorList>
            <person name="Liu Q."/>
            <person name="Xin Y.-H."/>
        </authorList>
    </citation>
    <scope>NUCLEOTIDE SEQUENCE</scope>
    <source>
        <strain evidence="2">ZB1P21</strain>
    </source>
</reference>
<evidence type="ECO:0000259" key="1">
    <source>
        <dbReference type="Pfam" id="PF26337"/>
    </source>
</evidence>
<protein>
    <recommendedName>
        <fullName evidence="1">Glucosyltransferase 3-like C-terminal domain-containing protein</fullName>
    </recommendedName>
</protein>
<sequence>MRFDFYVSAMSVSDLHGGGLTLQRVLGDDLEDIAYFIHVNRFGSDIPISPKFQSRSIDIPSLWDSDIARKILGRTLSAKLSRMPVMIKLHSKHTAKVIKTRFGKKRELHALICPQGADAINAIHQLKKVKRVKYITWVMDDHLLQYVNGVWQYPEFVENIFADHLRKAQHVFVISPAMQQFYEERFGVSSTVLFGSSDRPEDAPEYCVNKESALRIGYFGAVASWQHDALLAVKNAIEDTSTKLDIYSGVEEFPAELQSAEVNFKGRVAPHEVQTTMLDYDAMLLPISFEDGLRNMSQFNIATKMSEYLACGIPIVVVGPPYAAMVNYLQEHNAAIVISSNAKDDIINGMEQLRSEALIQEILKNAETLVNTEVGTLPMRKRWSSVVNS</sequence>
<evidence type="ECO:0000313" key="2">
    <source>
        <dbReference type="EMBL" id="MBD1393300.1"/>
    </source>
</evidence>
<dbReference type="Pfam" id="PF26337">
    <property type="entry name" value="Gtf3_C"/>
    <property type="match status" value="1"/>
</dbReference>
<accession>A0A926NSS4</accession>
<dbReference type="Gene3D" id="3.40.50.2000">
    <property type="entry name" value="Glycogen Phosphorylase B"/>
    <property type="match status" value="1"/>
</dbReference>
<dbReference type="AlphaFoldDB" id="A0A926NSS4"/>
<feature type="domain" description="Glucosyltransferase 3-like C-terminal" evidence="1">
    <location>
        <begin position="241"/>
        <end position="367"/>
    </location>
</feature>
<dbReference type="SUPFAM" id="SSF53756">
    <property type="entry name" value="UDP-Glycosyltransferase/glycogen phosphorylase"/>
    <property type="match status" value="1"/>
</dbReference>
<organism evidence="2 3">
    <name type="scientific">Mucilaginibacter glaciei</name>
    <dbReference type="NCBI Taxonomy" id="2772109"/>
    <lineage>
        <taxon>Bacteria</taxon>
        <taxon>Pseudomonadati</taxon>
        <taxon>Bacteroidota</taxon>
        <taxon>Sphingobacteriia</taxon>
        <taxon>Sphingobacteriales</taxon>
        <taxon>Sphingobacteriaceae</taxon>
        <taxon>Mucilaginibacter</taxon>
    </lineage>
</organism>
<evidence type="ECO:0000313" key="3">
    <source>
        <dbReference type="Proteomes" id="UP000619078"/>
    </source>
</evidence>